<reference evidence="1 2" key="1">
    <citation type="submission" date="2022-01" db="EMBL/GenBank/DDBJ databases">
        <title>Dethiosulfovibrio faecalis sp. nov., a novel proteolytic, non-sulfur-reducing bacterium isolated from a marine aquaculture solid waste bioreactor.</title>
        <authorList>
            <person name="Grabowski S."/>
            <person name="Apolinario E."/>
            <person name="Schneider N."/>
            <person name="Marshall C.W."/>
            <person name="Sowers K.R."/>
        </authorList>
    </citation>
    <scope>NUCLEOTIDE SEQUENCE [LARGE SCALE GENOMIC DNA]</scope>
    <source>
        <strain evidence="1 2">DSM 12537</strain>
    </source>
</reference>
<dbReference type="Proteomes" id="UP001200430">
    <property type="component" value="Unassembled WGS sequence"/>
</dbReference>
<protein>
    <submittedName>
        <fullName evidence="1">DUF4276 family protein</fullName>
    </submittedName>
</protein>
<dbReference type="RefSeq" id="WP_236099313.1">
    <property type="nucleotide sequence ID" value="NZ_JAKGUD010000006.1"/>
</dbReference>
<evidence type="ECO:0000313" key="2">
    <source>
        <dbReference type="Proteomes" id="UP001200430"/>
    </source>
</evidence>
<organism evidence="1 2">
    <name type="scientific">Dethiosulfovibrio marinus</name>
    <dbReference type="NCBI Taxonomy" id="133532"/>
    <lineage>
        <taxon>Bacteria</taxon>
        <taxon>Thermotogati</taxon>
        <taxon>Synergistota</taxon>
        <taxon>Synergistia</taxon>
        <taxon>Synergistales</taxon>
        <taxon>Dethiosulfovibrionaceae</taxon>
        <taxon>Dethiosulfovibrio</taxon>
    </lineage>
</organism>
<keyword evidence="2" id="KW-1185">Reference proteome</keyword>
<accession>A0ABS9EN49</accession>
<dbReference type="InterPro" id="IPR025455">
    <property type="entry name" value="DUF4276"/>
</dbReference>
<comment type="caution">
    <text evidence="1">The sequence shown here is derived from an EMBL/GenBank/DDBJ whole genome shotgun (WGS) entry which is preliminary data.</text>
</comment>
<gene>
    <name evidence="1" type="ORF">L2W38_07155</name>
</gene>
<evidence type="ECO:0000313" key="1">
    <source>
        <dbReference type="EMBL" id="MCF4142590.1"/>
    </source>
</evidence>
<sequence>MNDYIEVVAIVEGQTELAFIKYILREYLSTKNIFITPIMTSKPGQKGGDVKFARVKRDISHQLKQRKDTFLTTFIDFYGIDKKWPGVDKAVGQTTPSIQAKTLNDATKREIGESFPDLDSDRRFIPYVSIHEFEALLFSDTEVLSKHIGVSSKKIDKIIGQCKEPERVNNSPDTAPSKRLKKLSSRFQKTTTGIAIAKEIGIPKMRKKCPVFNAWLSEIESLR</sequence>
<dbReference type="Pfam" id="PF14103">
    <property type="entry name" value="DUF4276"/>
    <property type="match status" value="1"/>
</dbReference>
<dbReference type="EMBL" id="JAKGUD010000006">
    <property type="protein sequence ID" value="MCF4142590.1"/>
    <property type="molecule type" value="Genomic_DNA"/>
</dbReference>
<proteinExistence type="predicted"/>
<name>A0ABS9EN49_9BACT</name>